<evidence type="ECO:0000256" key="2">
    <source>
        <dbReference type="ARBA" id="ARBA00022723"/>
    </source>
</evidence>
<keyword evidence="9" id="KW-1185">Reference proteome</keyword>
<evidence type="ECO:0000256" key="4">
    <source>
        <dbReference type="ARBA" id="ARBA00022833"/>
    </source>
</evidence>
<organism evidence="10">
    <name type="scientific">Soboliphyme baturini</name>
    <dbReference type="NCBI Taxonomy" id="241478"/>
    <lineage>
        <taxon>Eukaryota</taxon>
        <taxon>Metazoa</taxon>
        <taxon>Ecdysozoa</taxon>
        <taxon>Nematoda</taxon>
        <taxon>Enoplea</taxon>
        <taxon>Dorylaimia</taxon>
        <taxon>Dioctophymatida</taxon>
        <taxon>Dioctophymatoidea</taxon>
        <taxon>Soboliphymatidae</taxon>
        <taxon>Soboliphyme</taxon>
    </lineage>
</organism>
<dbReference type="InterPro" id="IPR000642">
    <property type="entry name" value="Peptidase_M41"/>
</dbReference>
<dbReference type="AlphaFoldDB" id="A0A183JB83"/>
<dbReference type="GO" id="GO:0005745">
    <property type="term" value="C:m-AAA complex"/>
    <property type="evidence" value="ECO:0007669"/>
    <property type="project" value="TreeGrafter"/>
</dbReference>
<dbReference type="EMBL" id="UZAM01020415">
    <property type="protein sequence ID" value="VDP54350.1"/>
    <property type="molecule type" value="Genomic_DNA"/>
</dbReference>
<evidence type="ECO:0000256" key="6">
    <source>
        <dbReference type="ARBA" id="ARBA00023049"/>
    </source>
</evidence>
<evidence type="ECO:0000256" key="3">
    <source>
        <dbReference type="ARBA" id="ARBA00022741"/>
    </source>
</evidence>
<dbReference type="GO" id="GO:0034982">
    <property type="term" value="P:mitochondrial protein processing"/>
    <property type="evidence" value="ECO:0007669"/>
    <property type="project" value="TreeGrafter"/>
</dbReference>
<evidence type="ECO:0000256" key="5">
    <source>
        <dbReference type="ARBA" id="ARBA00022840"/>
    </source>
</evidence>
<keyword evidence="6" id="KW-0645">Protease</keyword>
<keyword evidence="3" id="KW-0547">Nucleotide-binding</keyword>
<reference evidence="10" key="1">
    <citation type="submission" date="2016-06" db="UniProtKB">
        <authorList>
            <consortium name="WormBaseParasite"/>
        </authorList>
    </citation>
    <scope>IDENTIFICATION</scope>
</reference>
<reference evidence="8 9" key="2">
    <citation type="submission" date="2018-11" db="EMBL/GenBank/DDBJ databases">
        <authorList>
            <consortium name="Pathogen Informatics"/>
        </authorList>
    </citation>
    <scope>NUCLEOTIDE SEQUENCE [LARGE SCALE GENOMIC DNA]</scope>
</reference>
<dbReference type="OrthoDB" id="1413014at2759"/>
<keyword evidence="4" id="KW-0862">Zinc</keyword>
<dbReference type="GO" id="GO:0004176">
    <property type="term" value="F:ATP-dependent peptidase activity"/>
    <property type="evidence" value="ECO:0007669"/>
    <property type="project" value="InterPro"/>
</dbReference>
<accession>A0A183JB83</accession>
<sequence>MSEKVGPVSFQTPEPGELALDKPYSEATAQLIDQEVRDLVQSVLSRTRELLRDHKDHVEKVSVSFSVYRKKQYYYRFMLRFFLFQ</sequence>
<evidence type="ECO:0000256" key="1">
    <source>
        <dbReference type="ARBA" id="ARBA00001947"/>
    </source>
</evidence>
<keyword evidence="6" id="KW-0482">Metalloprotease</keyword>
<dbReference type="InterPro" id="IPR050928">
    <property type="entry name" value="ATP-dep_Zn_Metalloprotease"/>
</dbReference>
<feature type="domain" description="Peptidase M41" evidence="7">
    <location>
        <begin position="1"/>
        <end position="61"/>
    </location>
</feature>
<dbReference type="GO" id="GO:0005524">
    <property type="term" value="F:ATP binding"/>
    <property type="evidence" value="ECO:0007669"/>
    <property type="project" value="UniProtKB-KW"/>
</dbReference>
<dbReference type="WBParaSite" id="SBAD_0001354701-mRNA-1">
    <property type="protein sequence ID" value="SBAD_0001354701-mRNA-1"/>
    <property type="gene ID" value="SBAD_0001354701"/>
</dbReference>
<dbReference type="PANTHER" id="PTHR43655:SF2">
    <property type="entry name" value="AFG3 LIKE MATRIX AAA PEPTIDASE SUBUNIT 2, ISOFORM A"/>
    <property type="match status" value="1"/>
</dbReference>
<dbReference type="GO" id="GO:0046872">
    <property type="term" value="F:metal ion binding"/>
    <property type="evidence" value="ECO:0007669"/>
    <property type="project" value="UniProtKB-KW"/>
</dbReference>
<dbReference type="SUPFAM" id="SSF140990">
    <property type="entry name" value="FtsH protease domain-like"/>
    <property type="match status" value="1"/>
</dbReference>
<proteinExistence type="predicted"/>
<evidence type="ECO:0000313" key="9">
    <source>
        <dbReference type="Proteomes" id="UP000270296"/>
    </source>
</evidence>
<keyword evidence="2" id="KW-0479">Metal-binding</keyword>
<evidence type="ECO:0000313" key="10">
    <source>
        <dbReference type="WBParaSite" id="SBAD_0001354701-mRNA-1"/>
    </source>
</evidence>
<dbReference type="Proteomes" id="UP000270296">
    <property type="component" value="Unassembled WGS sequence"/>
</dbReference>
<dbReference type="PANTHER" id="PTHR43655">
    <property type="entry name" value="ATP-DEPENDENT PROTEASE"/>
    <property type="match status" value="1"/>
</dbReference>
<keyword evidence="6" id="KW-0378">Hydrolase</keyword>
<comment type="cofactor">
    <cofactor evidence="1">
        <name>Zn(2+)</name>
        <dbReference type="ChEBI" id="CHEBI:29105"/>
    </cofactor>
</comment>
<gene>
    <name evidence="8" type="ORF">SBAD_LOCUS13131</name>
</gene>
<evidence type="ECO:0000313" key="8">
    <source>
        <dbReference type="EMBL" id="VDP54350.1"/>
    </source>
</evidence>
<protein>
    <submittedName>
        <fullName evidence="10">Peptidase_M41 domain-containing protein</fullName>
    </submittedName>
</protein>
<keyword evidence="5" id="KW-0067">ATP-binding</keyword>
<dbReference type="Gene3D" id="1.20.58.760">
    <property type="entry name" value="Peptidase M41"/>
    <property type="match status" value="1"/>
</dbReference>
<name>A0A183JB83_9BILA</name>
<dbReference type="GO" id="GO:0004222">
    <property type="term" value="F:metalloendopeptidase activity"/>
    <property type="evidence" value="ECO:0007669"/>
    <property type="project" value="InterPro"/>
</dbReference>
<dbReference type="Pfam" id="PF01434">
    <property type="entry name" value="Peptidase_M41"/>
    <property type="match status" value="1"/>
</dbReference>
<evidence type="ECO:0000259" key="7">
    <source>
        <dbReference type="Pfam" id="PF01434"/>
    </source>
</evidence>
<dbReference type="InterPro" id="IPR037219">
    <property type="entry name" value="Peptidase_M41-like"/>
</dbReference>